<dbReference type="Proteomes" id="UP001157502">
    <property type="component" value="Chromosome 11"/>
</dbReference>
<evidence type="ECO:0000313" key="1">
    <source>
        <dbReference type="EMBL" id="KAJ8004983.1"/>
    </source>
</evidence>
<keyword evidence="2" id="KW-1185">Reference proteome</keyword>
<sequence>MTGDRGMNHSGELYPTYLSLPVLHSHTNYPCTRNLKDFRSISVFLFYTIPASTICKRNTYLERTVALSFPESIGLFLGYRTDR</sequence>
<accession>A0ACC2GMY6</accession>
<dbReference type="EMBL" id="CM055738">
    <property type="protein sequence ID" value="KAJ8004983.1"/>
    <property type="molecule type" value="Genomic_DNA"/>
</dbReference>
<name>A0ACC2GMY6_DALPE</name>
<reference evidence="1" key="1">
    <citation type="submission" date="2021-05" db="EMBL/GenBank/DDBJ databases">
        <authorList>
            <person name="Pan Q."/>
            <person name="Jouanno E."/>
            <person name="Zahm M."/>
            <person name="Klopp C."/>
            <person name="Cabau C."/>
            <person name="Louis A."/>
            <person name="Berthelot C."/>
            <person name="Parey E."/>
            <person name="Roest Crollius H."/>
            <person name="Montfort J."/>
            <person name="Robinson-Rechavi M."/>
            <person name="Bouchez O."/>
            <person name="Lampietro C."/>
            <person name="Lopez Roques C."/>
            <person name="Donnadieu C."/>
            <person name="Postlethwait J."/>
            <person name="Bobe J."/>
            <person name="Dillon D."/>
            <person name="Chandos A."/>
            <person name="von Hippel F."/>
            <person name="Guiguen Y."/>
        </authorList>
    </citation>
    <scope>NUCLEOTIDE SEQUENCE</scope>
    <source>
        <strain evidence="1">YG-Jan2019</strain>
    </source>
</reference>
<organism evidence="1 2">
    <name type="scientific">Dallia pectoralis</name>
    <name type="common">Alaska blackfish</name>
    <dbReference type="NCBI Taxonomy" id="75939"/>
    <lineage>
        <taxon>Eukaryota</taxon>
        <taxon>Metazoa</taxon>
        <taxon>Chordata</taxon>
        <taxon>Craniata</taxon>
        <taxon>Vertebrata</taxon>
        <taxon>Euteleostomi</taxon>
        <taxon>Actinopterygii</taxon>
        <taxon>Neopterygii</taxon>
        <taxon>Teleostei</taxon>
        <taxon>Protacanthopterygii</taxon>
        <taxon>Esociformes</taxon>
        <taxon>Umbridae</taxon>
        <taxon>Dallia</taxon>
    </lineage>
</organism>
<comment type="caution">
    <text evidence="1">The sequence shown here is derived from an EMBL/GenBank/DDBJ whole genome shotgun (WGS) entry which is preliminary data.</text>
</comment>
<protein>
    <submittedName>
        <fullName evidence="1">Uncharacterized protein</fullName>
    </submittedName>
</protein>
<proteinExistence type="predicted"/>
<gene>
    <name evidence="1" type="ORF">DPEC_G00141940</name>
</gene>
<evidence type="ECO:0000313" key="2">
    <source>
        <dbReference type="Proteomes" id="UP001157502"/>
    </source>
</evidence>